<evidence type="ECO:0000256" key="3">
    <source>
        <dbReference type="ARBA" id="ARBA00007691"/>
    </source>
</evidence>
<evidence type="ECO:0000313" key="9">
    <source>
        <dbReference type="Proteomes" id="UP000550707"/>
    </source>
</evidence>
<comment type="similarity">
    <text evidence="3">Belongs to the GASK family.</text>
</comment>
<evidence type="ECO:0000256" key="2">
    <source>
        <dbReference type="ARBA" id="ARBA00004555"/>
    </source>
</evidence>
<feature type="signal peptide" evidence="7">
    <location>
        <begin position="1"/>
        <end position="19"/>
    </location>
</feature>
<dbReference type="PANTHER" id="PTHR15905:SF1">
    <property type="entry name" value="GOLGI-ASSOCIATED KINASE 1B"/>
    <property type="match status" value="1"/>
</dbReference>
<feature type="region of interest" description="Disordered" evidence="6">
    <location>
        <begin position="183"/>
        <end position="221"/>
    </location>
</feature>
<dbReference type="PANTHER" id="PTHR15905">
    <property type="entry name" value="GOLGI-ASSOCIATED KINASE 1B-RELATED"/>
    <property type="match status" value="1"/>
</dbReference>
<keyword evidence="8" id="KW-0418">Kinase</keyword>
<feature type="compositionally biased region" description="Basic and acidic residues" evidence="6">
    <location>
        <begin position="186"/>
        <end position="199"/>
    </location>
</feature>
<keyword evidence="5" id="KW-0472">Membrane</keyword>
<proteinExistence type="inferred from homology"/>
<dbReference type="AlphaFoldDB" id="A0A7J8I6C2"/>
<dbReference type="GO" id="GO:0005794">
    <property type="term" value="C:Golgi apparatus"/>
    <property type="evidence" value="ECO:0007669"/>
    <property type="project" value="UniProtKB-SubCell"/>
</dbReference>
<feature type="chain" id="PRO_5029839536" evidence="7">
    <location>
        <begin position="20"/>
        <end position="641"/>
    </location>
</feature>
<evidence type="ECO:0000256" key="4">
    <source>
        <dbReference type="ARBA" id="ARBA00023034"/>
    </source>
</evidence>
<dbReference type="Pfam" id="PF15051">
    <property type="entry name" value="FAM198"/>
    <property type="match status" value="1"/>
</dbReference>
<keyword evidence="4" id="KW-0333">Golgi apparatus</keyword>
<accession>A0A7J8I6C2</accession>
<evidence type="ECO:0000256" key="6">
    <source>
        <dbReference type="SAM" id="MobiDB-lite"/>
    </source>
</evidence>
<keyword evidence="9" id="KW-1185">Reference proteome</keyword>
<dbReference type="InterPro" id="IPR029207">
    <property type="entry name" value="FAM198"/>
</dbReference>
<name>A0A7J8I6C2_MOLMO</name>
<evidence type="ECO:0000256" key="5">
    <source>
        <dbReference type="ARBA" id="ARBA00023136"/>
    </source>
</evidence>
<dbReference type="FunCoup" id="A0A7J8I6C2">
    <property type="interactions" value="91"/>
</dbReference>
<keyword evidence="7" id="KW-0732">Signal</keyword>
<evidence type="ECO:0000256" key="7">
    <source>
        <dbReference type="SAM" id="SignalP"/>
    </source>
</evidence>
<dbReference type="Proteomes" id="UP000550707">
    <property type="component" value="Unassembled WGS sequence"/>
</dbReference>
<sequence>MCVPLSRCSIFSSFALTLSHLFLNLQDFSEVVGGKGSSAIGQGSKKQATLLLRETDGTLKVLLWRVSRTFPTPSPIPYFHLYSLETTQTPKQRQQLNSGNHASCHQETTDFKLCSTCGCGREMTCPDKPGQLINWFICSLCVPRVRKLWSSRRPRTRRNLLLGTACAIYLGFLVSQVGRASLQHKPTAERGPRQSRDTAEAPFPEIPLDGTLAPPESQDNGTTLLPNVVYITLRSKRSKPANIRGTVRPKRRKKYALASLVPGQEALVGPSLQPQEAARAADVEVPGYIQRGNLAKVGERPWSLIRGPGVRVGGSDTQLPKARESNIRIYSESSPSWLSKEDIRTMRLLADGVVAGFQPVSSKSQAHLMVLEGSTSGSMPGCGPNPCGLVKQPLDMSEVFAFHLDRILGLNRTLPSVSRKSEFIQDGRPCPVILWDPSLSPTNNETHSSVQLTWGAYQQLLKQKCWQKGRVPRPEGGCTEIHHHEWSKVALFDFLLQIYNRLDTNCCGFRPRKEDTCARNGLRPNCDNQDSVALAHILQRKHDPRHLVFIDNKGFFDRSEDNLNFKLLQGIKEFPESAVSVLKSQHLRQKLLQSLFLDKVYWESQGGRQGIEKLIDVVEQRAKILLTYINAHGAKVLPMNE</sequence>
<dbReference type="GO" id="GO:0016301">
    <property type="term" value="F:kinase activity"/>
    <property type="evidence" value="ECO:0007669"/>
    <property type="project" value="UniProtKB-KW"/>
</dbReference>
<dbReference type="EMBL" id="JACASF010000004">
    <property type="protein sequence ID" value="KAF6480117.1"/>
    <property type="molecule type" value="Genomic_DNA"/>
</dbReference>
<organism evidence="8 9">
    <name type="scientific">Molossus molossus</name>
    <name type="common">Pallas' mastiff bat</name>
    <name type="synonym">Vespertilio molossus</name>
    <dbReference type="NCBI Taxonomy" id="27622"/>
    <lineage>
        <taxon>Eukaryota</taxon>
        <taxon>Metazoa</taxon>
        <taxon>Chordata</taxon>
        <taxon>Craniata</taxon>
        <taxon>Vertebrata</taxon>
        <taxon>Euteleostomi</taxon>
        <taxon>Mammalia</taxon>
        <taxon>Eutheria</taxon>
        <taxon>Laurasiatheria</taxon>
        <taxon>Chiroptera</taxon>
        <taxon>Yangochiroptera</taxon>
        <taxon>Molossidae</taxon>
        <taxon>Molossus</taxon>
    </lineage>
</organism>
<gene>
    <name evidence="8" type="ORF">HJG59_005507</name>
</gene>
<evidence type="ECO:0000313" key="8">
    <source>
        <dbReference type="EMBL" id="KAF6480117.1"/>
    </source>
</evidence>
<protein>
    <submittedName>
        <fullName evidence="8">Golgi associated kinase 1B</fullName>
    </submittedName>
</protein>
<comment type="subcellular location">
    <subcellularLocation>
        <location evidence="1">Endomembrane system</location>
    </subcellularLocation>
    <subcellularLocation>
        <location evidence="2">Golgi apparatus</location>
    </subcellularLocation>
</comment>
<comment type="caution">
    <text evidence="8">The sequence shown here is derived from an EMBL/GenBank/DDBJ whole genome shotgun (WGS) entry which is preliminary data.</text>
</comment>
<evidence type="ECO:0000256" key="1">
    <source>
        <dbReference type="ARBA" id="ARBA00004308"/>
    </source>
</evidence>
<reference evidence="8 9" key="1">
    <citation type="journal article" date="2020" name="Nature">
        <title>Six reference-quality genomes reveal evolution of bat adaptations.</title>
        <authorList>
            <person name="Jebb D."/>
            <person name="Huang Z."/>
            <person name="Pippel M."/>
            <person name="Hughes G.M."/>
            <person name="Lavrichenko K."/>
            <person name="Devanna P."/>
            <person name="Winkler S."/>
            <person name="Jermiin L.S."/>
            <person name="Skirmuntt E.C."/>
            <person name="Katzourakis A."/>
            <person name="Burkitt-Gray L."/>
            <person name="Ray D.A."/>
            <person name="Sullivan K.A.M."/>
            <person name="Roscito J.G."/>
            <person name="Kirilenko B.M."/>
            <person name="Davalos L.M."/>
            <person name="Corthals A.P."/>
            <person name="Power M.L."/>
            <person name="Jones G."/>
            <person name="Ransome R.D."/>
            <person name="Dechmann D.K.N."/>
            <person name="Locatelli A.G."/>
            <person name="Puechmaille S.J."/>
            <person name="Fedrigo O."/>
            <person name="Jarvis E.D."/>
            <person name="Hiller M."/>
            <person name="Vernes S.C."/>
            <person name="Myers E.W."/>
            <person name="Teeling E.C."/>
        </authorList>
    </citation>
    <scope>NUCLEOTIDE SEQUENCE [LARGE SCALE GENOMIC DNA]</scope>
    <source>
        <strain evidence="8">MMolMol1</strain>
        <tissue evidence="8">Muscle</tissue>
    </source>
</reference>
<dbReference type="InParanoid" id="A0A7J8I6C2"/>
<keyword evidence="8" id="KW-0808">Transferase</keyword>